<evidence type="ECO:0000313" key="12">
    <source>
        <dbReference type="EMBL" id="RVX75044.1"/>
    </source>
</evidence>
<evidence type="ECO:0000256" key="11">
    <source>
        <dbReference type="RuleBase" id="RU366056"/>
    </source>
</evidence>
<dbReference type="InterPro" id="IPR042322">
    <property type="entry name" value="Pbn1"/>
</dbReference>
<comment type="function">
    <text evidence="11">Required for proper folding and/or the stability of a subset of proteins in the endoplasmic reticulum. Component of glycosylphosphatidylinositol-mannosyltransferase 1 which transfers the first of the 4 mannoses in the GPI-anchor precursors during GPI-anchor biosynthesis. Probably acts by stabilizing the mannosyltransferase GPI14.</text>
</comment>
<dbReference type="GO" id="GO:0006506">
    <property type="term" value="P:GPI anchor biosynthetic process"/>
    <property type="evidence" value="ECO:0007669"/>
    <property type="project" value="UniProtKB-UniPathway"/>
</dbReference>
<evidence type="ECO:0000256" key="7">
    <source>
        <dbReference type="ARBA" id="ARBA00022824"/>
    </source>
</evidence>
<dbReference type="Proteomes" id="UP000288859">
    <property type="component" value="Unassembled WGS sequence"/>
</dbReference>
<keyword evidence="6" id="KW-0812">Transmembrane</keyword>
<dbReference type="AlphaFoldDB" id="A0A438NH38"/>
<dbReference type="InterPro" id="IPR013233">
    <property type="entry name" value="PIG-X/PBN1"/>
</dbReference>
<evidence type="ECO:0000256" key="6">
    <source>
        <dbReference type="ARBA" id="ARBA00022692"/>
    </source>
</evidence>
<evidence type="ECO:0000256" key="10">
    <source>
        <dbReference type="ARBA" id="ARBA00023180"/>
    </source>
</evidence>
<dbReference type="VEuPathDB" id="FungiDB:PV10_04669"/>
<accession>A0A438NH38</accession>
<dbReference type="OrthoDB" id="5546453at2759"/>
<name>A0A438NH38_EXOME</name>
<dbReference type="EMBL" id="NAJM01000003">
    <property type="protein sequence ID" value="RVX75044.1"/>
    <property type="molecule type" value="Genomic_DNA"/>
</dbReference>
<proteinExistence type="inferred from homology"/>
<comment type="subcellular location">
    <subcellularLocation>
        <location evidence="11">Endoplasmic reticulum membrane</location>
        <topology evidence="11">Single-pass membrane protein</topology>
    </subcellularLocation>
    <subcellularLocation>
        <location evidence="1">Endoplasmic reticulum membrane</location>
        <topology evidence="1">Single-pass type III membrane protein</topology>
    </subcellularLocation>
</comment>
<dbReference type="PANTHER" id="PTHR28533:SF1">
    <property type="entry name" value="PROTEIN PBN1"/>
    <property type="match status" value="1"/>
</dbReference>
<dbReference type="Pfam" id="PF08320">
    <property type="entry name" value="PIG-X"/>
    <property type="match status" value="1"/>
</dbReference>
<evidence type="ECO:0000313" key="13">
    <source>
        <dbReference type="Proteomes" id="UP000288859"/>
    </source>
</evidence>
<sequence length="550" mass="61368">MNVSEDVIISAHPVNAKSGSDSAVGEDISGTRQYLKSINFRLRSIMKRRSTYITHPSHAVDPKDIKFSSDRVQLAGVKAAREERLTIGLKELPNEIVDVLEQSHDLHVRWASDKFYNVTEPLVSRISPGLHIHYTPLKDDQPDNLCDVIHTVFGKDLKCVSPKTTFITPPVLSARFARTANFQYYSELPNVKSLVLYLQRQLCNYSDLSCLHSASLLNIADSIDIDYDSISHALTFTAFWSKQPDITYDPISDSTAVDRWMIDIRSRGTERVELGILSSEAAQDPSELSLSGFLTVLGQDDRPKATLFSFPSRHHRLPDQKYTVSFDRPIGLHPILRISFPSASNLVEPTNKPAGSVCALQTYLTLPSHIFIDKWAFLSNDPLFQKSHNLGQLHTVAGDTDLEAPDYVVKQWGSTALFSILTQEDNQTSSSSSSSSDNRSWDVTIPMHLRYLTPHAGGFSDVDIPWPVVFWACTAEDGTKFPVNPFDRTQLGFEGLFGPRTMFYHVQPSPQDNQAGRLVETISLPVLNTQAMSQSTIENLTVATILLGFL</sequence>
<evidence type="ECO:0000256" key="2">
    <source>
        <dbReference type="ARBA" id="ARBA00004687"/>
    </source>
</evidence>
<dbReference type="PANTHER" id="PTHR28533">
    <property type="entry name" value="PROTEIN PBN1"/>
    <property type="match status" value="1"/>
</dbReference>
<protein>
    <recommendedName>
        <fullName evidence="4 11">Protein PBN1</fullName>
    </recommendedName>
</protein>
<reference evidence="12 13" key="1">
    <citation type="submission" date="2017-03" db="EMBL/GenBank/DDBJ databases">
        <title>Genomes of endolithic fungi from Antarctica.</title>
        <authorList>
            <person name="Coleine C."/>
            <person name="Masonjones S."/>
            <person name="Stajich J.E."/>
        </authorList>
    </citation>
    <scope>NUCLEOTIDE SEQUENCE [LARGE SCALE GENOMIC DNA]</scope>
    <source>
        <strain evidence="12 13">CCFEE 6314</strain>
    </source>
</reference>
<evidence type="ECO:0000256" key="1">
    <source>
        <dbReference type="ARBA" id="ARBA00004643"/>
    </source>
</evidence>
<evidence type="ECO:0000256" key="9">
    <source>
        <dbReference type="ARBA" id="ARBA00023136"/>
    </source>
</evidence>
<dbReference type="UniPathway" id="UPA00196"/>
<comment type="pathway">
    <text evidence="2 11">Glycolipid biosynthesis; glycosylphosphatidylinositol-anchor biosynthesis.</text>
</comment>
<dbReference type="GO" id="GO:1990529">
    <property type="term" value="C:glycosylphosphatidylinositol-mannosyltransferase I complex"/>
    <property type="evidence" value="ECO:0007669"/>
    <property type="project" value="TreeGrafter"/>
</dbReference>
<dbReference type="SMART" id="SM00780">
    <property type="entry name" value="PIG-X"/>
    <property type="match status" value="1"/>
</dbReference>
<keyword evidence="10" id="KW-0325">Glycoprotein</keyword>
<comment type="caution">
    <text evidence="12">The sequence shown here is derived from an EMBL/GenBank/DDBJ whole genome shotgun (WGS) entry which is preliminary data.</text>
</comment>
<dbReference type="GO" id="GO:0005789">
    <property type="term" value="C:endoplasmic reticulum membrane"/>
    <property type="evidence" value="ECO:0007669"/>
    <property type="project" value="UniProtKB-SubCell"/>
</dbReference>
<keyword evidence="7 11" id="KW-0256">Endoplasmic reticulum</keyword>
<keyword evidence="5 11" id="KW-0337">GPI-anchor biosynthesis</keyword>
<keyword evidence="8" id="KW-1133">Transmembrane helix</keyword>
<keyword evidence="9" id="KW-0472">Membrane</keyword>
<organism evidence="12 13">
    <name type="scientific">Exophiala mesophila</name>
    <name type="common">Black yeast-like fungus</name>
    <dbReference type="NCBI Taxonomy" id="212818"/>
    <lineage>
        <taxon>Eukaryota</taxon>
        <taxon>Fungi</taxon>
        <taxon>Dikarya</taxon>
        <taxon>Ascomycota</taxon>
        <taxon>Pezizomycotina</taxon>
        <taxon>Eurotiomycetes</taxon>
        <taxon>Chaetothyriomycetidae</taxon>
        <taxon>Chaetothyriales</taxon>
        <taxon>Herpotrichiellaceae</taxon>
        <taxon>Exophiala</taxon>
    </lineage>
</organism>
<evidence type="ECO:0000256" key="4">
    <source>
        <dbReference type="ARBA" id="ARBA00020410"/>
    </source>
</evidence>
<gene>
    <name evidence="12" type="ORF">B0A52_01321</name>
</gene>
<comment type="similarity">
    <text evidence="3 11">Belongs to the PIGX family.</text>
</comment>
<evidence type="ECO:0000256" key="8">
    <source>
        <dbReference type="ARBA" id="ARBA00022989"/>
    </source>
</evidence>
<evidence type="ECO:0000256" key="5">
    <source>
        <dbReference type="ARBA" id="ARBA00022502"/>
    </source>
</evidence>
<dbReference type="GO" id="GO:0000030">
    <property type="term" value="F:mannosyltransferase activity"/>
    <property type="evidence" value="ECO:0007669"/>
    <property type="project" value="TreeGrafter"/>
</dbReference>
<evidence type="ECO:0000256" key="3">
    <source>
        <dbReference type="ARBA" id="ARBA00010345"/>
    </source>
</evidence>